<evidence type="ECO:0000256" key="5">
    <source>
        <dbReference type="ARBA" id="ARBA00033740"/>
    </source>
</evidence>
<dbReference type="AlphaFoldDB" id="A0A7R9BV38"/>
<evidence type="ECO:0008006" key="9">
    <source>
        <dbReference type="Google" id="ProtNLM"/>
    </source>
</evidence>
<dbReference type="EMBL" id="OA884270">
    <property type="protein sequence ID" value="CAD7280535.1"/>
    <property type="molecule type" value="Genomic_DNA"/>
</dbReference>
<dbReference type="Gene3D" id="1.10.600.10">
    <property type="entry name" value="Farnesyl Diphosphate Synthase"/>
    <property type="match status" value="1"/>
</dbReference>
<comment type="similarity">
    <text evidence="6">Belongs to the FPP/GGPP synthase family.</text>
</comment>
<dbReference type="GO" id="GO:0045337">
    <property type="term" value="P:farnesyl diphosphate biosynthetic process"/>
    <property type="evidence" value="ECO:0007669"/>
    <property type="project" value="TreeGrafter"/>
</dbReference>
<accession>A0A7R9BV38</accession>
<dbReference type="Pfam" id="PF00348">
    <property type="entry name" value="polyprenyl_synt"/>
    <property type="match status" value="1"/>
</dbReference>
<dbReference type="GO" id="GO:0005737">
    <property type="term" value="C:cytoplasm"/>
    <property type="evidence" value="ECO:0007669"/>
    <property type="project" value="TreeGrafter"/>
</dbReference>
<organism evidence="7">
    <name type="scientific">Notodromas monacha</name>
    <dbReference type="NCBI Taxonomy" id="399045"/>
    <lineage>
        <taxon>Eukaryota</taxon>
        <taxon>Metazoa</taxon>
        <taxon>Ecdysozoa</taxon>
        <taxon>Arthropoda</taxon>
        <taxon>Crustacea</taxon>
        <taxon>Oligostraca</taxon>
        <taxon>Ostracoda</taxon>
        <taxon>Podocopa</taxon>
        <taxon>Podocopida</taxon>
        <taxon>Cypridocopina</taxon>
        <taxon>Cypridoidea</taxon>
        <taxon>Cyprididae</taxon>
        <taxon>Notodromas</taxon>
    </lineage>
</organism>
<dbReference type="GO" id="GO:0004161">
    <property type="term" value="F:dimethylallyltranstransferase activity"/>
    <property type="evidence" value="ECO:0007669"/>
    <property type="project" value="TreeGrafter"/>
</dbReference>
<dbReference type="GO" id="GO:0042811">
    <property type="term" value="P:pheromone biosynthetic process"/>
    <property type="evidence" value="ECO:0007669"/>
    <property type="project" value="UniProtKB-ARBA"/>
</dbReference>
<keyword evidence="3" id="KW-0479">Metal-binding</keyword>
<protein>
    <recommendedName>
        <fullName evidence="9">Farnesyl diphosphate synthase</fullName>
    </recommendedName>
</protein>
<evidence type="ECO:0000313" key="8">
    <source>
        <dbReference type="Proteomes" id="UP000678499"/>
    </source>
</evidence>
<gene>
    <name evidence="7" type="ORF">NMOB1V02_LOCUS8194</name>
</gene>
<evidence type="ECO:0000256" key="2">
    <source>
        <dbReference type="ARBA" id="ARBA00022679"/>
    </source>
</evidence>
<evidence type="ECO:0000256" key="6">
    <source>
        <dbReference type="RuleBase" id="RU004466"/>
    </source>
</evidence>
<dbReference type="OrthoDB" id="10257492at2759"/>
<comment type="pathway">
    <text evidence="5">Pheromone biosynthesis.</text>
</comment>
<name>A0A7R9BV38_9CRUS</name>
<dbReference type="InterPro" id="IPR000092">
    <property type="entry name" value="Polyprenyl_synt"/>
</dbReference>
<dbReference type="GO" id="GO:0046872">
    <property type="term" value="F:metal ion binding"/>
    <property type="evidence" value="ECO:0007669"/>
    <property type="project" value="UniProtKB-KW"/>
</dbReference>
<keyword evidence="4" id="KW-0460">Magnesium</keyword>
<dbReference type="CDD" id="cd00867">
    <property type="entry name" value="Trans_IPPS"/>
    <property type="match status" value="1"/>
</dbReference>
<evidence type="ECO:0000256" key="4">
    <source>
        <dbReference type="ARBA" id="ARBA00022842"/>
    </source>
</evidence>
<proteinExistence type="inferred from homology"/>
<dbReference type="InterPro" id="IPR039702">
    <property type="entry name" value="FPS1-like"/>
</dbReference>
<comment type="cofactor">
    <cofactor evidence="1">
        <name>Mg(2+)</name>
        <dbReference type="ChEBI" id="CHEBI:18420"/>
    </cofactor>
</comment>
<evidence type="ECO:0000256" key="3">
    <source>
        <dbReference type="ARBA" id="ARBA00022723"/>
    </source>
</evidence>
<sequence>MRGFFSYCSAVEVAGGRQMDGIWHPNLDNAAIMVAYCWEVLQGSFLVLDDLVDQGQSRRKQPCWYCLPEVGTRAIWDSDIMYTAIYHHLKRILPWYKFQEVYDLLQLAHVKTFAGGWMDTLGEQDAIKNVGVQRKIAILKSAYYTIILPVVSGAMIAGASKVKVSEYIRQCCIDMGQLFQDQDDYLDCYASKEKMGKEGLDLETGKCTILIWLALKNGSFDQVASLKKHYGKANPGSVEIVRKIYDDLGIKQYLEDHIENGYKQCVKKLKPTADNDLQAVAAVLAKYSAVMLKHYTSKKP</sequence>
<dbReference type="Proteomes" id="UP000678499">
    <property type="component" value="Unassembled WGS sequence"/>
</dbReference>
<keyword evidence="8" id="KW-1185">Reference proteome</keyword>
<dbReference type="PANTHER" id="PTHR11525">
    <property type="entry name" value="FARNESYL-PYROPHOSPHATE SYNTHETASE"/>
    <property type="match status" value="1"/>
</dbReference>
<dbReference type="SUPFAM" id="SSF48576">
    <property type="entry name" value="Terpenoid synthases"/>
    <property type="match status" value="1"/>
</dbReference>
<keyword evidence="2 6" id="KW-0808">Transferase</keyword>
<evidence type="ECO:0000313" key="7">
    <source>
        <dbReference type="EMBL" id="CAD7280535.1"/>
    </source>
</evidence>
<evidence type="ECO:0000256" key="1">
    <source>
        <dbReference type="ARBA" id="ARBA00001946"/>
    </source>
</evidence>
<dbReference type="PANTHER" id="PTHR11525:SF0">
    <property type="entry name" value="FARNESYL PYROPHOSPHATE SYNTHASE"/>
    <property type="match status" value="1"/>
</dbReference>
<dbReference type="GO" id="GO:0004337">
    <property type="term" value="F:(2E,6E)-farnesyl diphosphate synthase activity"/>
    <property type="evidence" value="ECO:0007669"/>
    <property type="project" value="TreeGrafter"/>
</dbReference>
<dbReference type="InterPro" id="IPR008949">
    <property type="entry name" value="Isoprenoid_synthase_dom_sf"/>
</dbReference>
<dbReference type="EMBL" id="CAJPEX010002233">
    <property type="protein sequence ID" value="CAG0920687.1"/>
    <property type="molecule type" value="Genomic_DNA"/>
</dbReference>
<reference evidence="7" key="1">
    <citation type="submission" date="2020-11" db="EMBL/GenBank/DDBJ databases">
        <authorList>
            <person name="Tran Van P."/>
        </authorList>
    </citation>
    <scope>NUCLEOTIDE SEQUENCE</scope>
</reference>